<dbReference type="Pfam" id="PF23134">
    <property type="entry name" value="TRIP4_3rd"/>
    <property type="match status" value="1"/>
</dbReference>
<evidence type="ECO:0000313" key="4">
    <source>
        <dbReference type="WBParaSite" id="EEL_0000665701-mRNA-1"/>
    </source>
</evidence>
<dbReference type="InterPro" id="IPR009349">
    <property type="entry name" value="TRIP4/RQT4_C2HC5_Znf"/>
</dbReference>
<dbReference type="GO" id="GO:0045893">
    <property type="term" value="P:positive regulation of DNA-templated transcription"/>
    <property type="evidence" value="ECO:0007669"/>
    <property type="project" value="TreeGrafter"/>
</dbReference>
<dbReference type="GO" id="GO:0072344">
    <property type="term" value="P:rescue of stalled ribosome"/>
    <property type="evidence" value="ECO:0007669"/>
    <property type="project" value="InterPro"/>
</dbReference>
<feature type="domain" description="Activating signal cointegrator 1 third" evidence="2">
    <location>
        <begin position="154"/>
        <end position="198"/>
    </location>
</feature>
<dbReference type="InterPro" id="IPR056993">
    <property type="entry name" value="TRIP4_3rd_dom"/>
</dbReference>
<feature type="domain" description="TRIP4/RQT4 C2HC5-type zinc finger" evidence="1">
    <location>
        <begin position="43"/>
        <end position="89"/>
    </location>
</feature>
<dbReference type="AlphaFoldDB" id="A0A0R3RWU5"/>
<dbReference type="PANTHER" id="PTHR12963:SF4">
    <property type="entry name" value="ACTIVATING SIGNAL COINTEGRATOR 1"/>
    <property type="match status" value="1"/>
</dbReference>
<sequence length="441" mass="50496">MSRSNHSLKSLAASLNEIHSHQRSIPVTLKNNNPADRLRPGRHRCDCQARIHKLIRNCMSCGRVVCEQEGSGPCMFCGELVCTREERQLLNQQSRKSVELYNKLLGYRDDENVGGEVFSLASVGSALAKAERFRNKLLAADSDTEMKTHIHDLESDYYNMENDIYLTKAEREAIIARKEELKELRAKQRRALIVDFDLEKADVFETKKKYEDIRDPVIESILLSSRRRQQTEASRSVAKWAPDGFVPKYNSQRKLKSNHQNSDDEGDVEDEALMMFSDEMIYMEVARKGYSMGIVQPIATLLAYGFRRHLPWNKDVDIRGPMLIAAKGKVISENEIEKEISHIRHSFLNNDMKEHKLPSEFPSGAIVGRALLTDCLSMKEYEEQYSNRECSATEGSYVLIFDVFEPLLIPIPHIPLSDDIYQVDKQLLTVIKQILEPISLS</sequence>
<keyword evidence="3" id="KW-1185">Reference proteome</keyword>
<reference evidence="4" key="1">
    <citation type="submission" date="2017-02" db="UniProtKB">
        <authorList>
            <consortium name="WormBaseParasite"/>
        </authorList>
    </citation>
    <scope>IDENTIFICATION</scope>
</reference>
<dbReference type="WBParaSite" id="EEL_0000665701-mRNA-1">
    <property type="protein sequence ID" value="EEL_0000665701-mRNA-1"/>
    <property type="gene ID" value="EEL_0000665701"/>
</dbReference>
<evidence type="ECO:0000313" key="3">
    <source>
        <dbReference type="Proteomes" id="UP000050640"/>
    </source>
</evidence>
<evidence type="ECO:0000259" key="1">
    <source>
        <dbReference type="Pfam" id="PF06221"/>
    </source>
</evidence>
<dbReference type="GO" id="GO:0005634">
    <property type="term" value="C:nucleus"/>
    <property type="evidence" value="ECO:0007669"/>
    <property type="project" value="InterPro"/>
</dbReference>
<evidence type="ECO:0000259" key="2">
    <source>
        <dbReference type="Pfam" id="PF23134"/>
    </source>
</evidence>
<name>A0A0R3RWU5_9BILA</name>
<accession>A0A0R3RWU5</accession>
<dbReference type="Pfam" id="PF06221">
    <property type="entry name" value="zf-C2HC5"/>
    <property type="match status" value="1"/>
</dbReference>
<dbReference type="PANTHER" id="PTHR12963">
    <property type="entry name" value="THYROID RECEPTOR INTERACTING PROTEIN RELATED"/>
    <property type="match status" value="1"/>
</dbReference>
<organism evidence="3 4">
    <name type="scientific">Elaeophora elaphi</name>
    <dbReference type="NCBI Taxonomy" id="1147741"/>
    <lineage>
        <taxon>Eukaryota</taxon>
        <taxon>Metazoa</taxon>
        <taxon>Ecdysozoa</taxon>
        <taxon>Nematoda</taxon>
        <taxon>Chromadorea</taxon>
        <taxon>Rhabditida</taxon>
        <taxon>Spirurina</taxon>
        <taxon>Spiruromorpha</taxon>
        <taxon>Filarioidea</taxon>
        <taxon>Onchocercidae</taxon>
        <taxon>Elaeophora</taxon>
    </lineage>
</organism>
<proteinExistence type="predicted"/>
<dbReference type="STRING" id="1147741.A0A0R3RWU5"/>
<dbReference type="GO" id="GO:0008270">
    <property type="term" value="F:zinc ion binding"/>
    <property type="evidence" value="ECO:0007669"/>
    <property type="project" value="InterPro"/>
</dbReference>
<dbReference type="GO" id="GO:0180022">
    <property type="term" value="C:RQC-trigger complex"/>
    <property type="evidence" value="ECO:0007669"/>
    <property type="project" value="InterPro"/>
</dbReference>
<protein>
    <submittedName>
        <fullName evidence="4">Zf-C2HC5 domain-containing protein</fullName>
    </submittedName>
</protein>
<dbReference type="InterPro" id="IPR039128">
    <property type="entry name" value="TRIP4-like"/>
</dbReference>
<dbReference type="Proteomes" id="UP000050640">
    <property type="component" value="Unplaced"/>
</dbReference>